<evidence type="ECO:0000256" key="1">
    <source>
        <dbReference type="SAM" id="Phobius"/>
    </source>
</evidence>
<keyword evidence="1" id="KW-0472">Membrane</keyword>
<feature type="domain" description="VWFA" evidence="2">
    <location>
        <begin position="92"/>
        <end position="288"/>
    </location>
</feature>
<dbReference type="Pfam" id="PF13519">
    <property type="entry name" value="VWA_2"/>
    <property type="match status" value="1"/>
</dbReference>
<evidence type="ECO:0000313" key="3">
    <source>
        <dbReference type="EMBL" id="KAB5605895.1"/>
    </source>
</evidence>
<dbReference type="SMART" id="SM00327">
    <property type="entry name" value="VWA"/>
    <property type="match status" value="1"/>
</dbReference>
<gene>
    <name evidence="3" type="ORF">EHS19_08340</name>
</gene>
<keyword evidence="1" id="KW-1133">Transmembrane helix</keyword>
<accession>A0A5N5RF95</accession>
<evidence type="ECO:0000313" key="4">
    <source>
        <dbReference type="Proteomes" id="UP000326336"/>
    </source>
</evidence>
<comment type="caution">
    <text evidence="3">The sequence shown here is derived from an EMBL/GenBank/DDBJ whole genome shotgun (WGS) entry which is preliminary data.</text>
</comment>
<keyword evidence="4" id="KW-1185">Reference proteome</keyword>
<name>A0A5N5RF95_9BIFI</name>
<dbReference type="OrthoDB" id="9814325at2"/>
<proteinExistence type="predicted"/>
<dbReference type="Proteomes" id="UP000326336">
    <property type="component" value="Unassembled WGS sequence"/>
</dbReference>
<reference evidence="3 4" key="1">
    <citation type="journal article" date="2019" name="Int. J. Syst. Evol. Microbiol.">
        <title>Bifidobacterium jacchi sp. nov., isolated from the faeces of a baby common marmoset (Callithrix jacchus).</title>
        <authorList>
            <person name="Modesto M."/>
            <person name="Watanabe K."/>
            <person name="Arita M."/>
            <person name="Satti M."/>
            <person name="Oki K."/>
            <person name="Sciavilla P."/>
            <person name="Patavino C."/>
            <person name="Camma C."/>
            <person name="Michelini S."/>
            <person name="Sgorbati B."/>
            <person name="Mattarelli P."/>
        </authorList>
    </citation>
    <scope>NUCLEOTIDE SEQUENCE [LARGE SCALE GENOMIC DNA]</scope>
    <source>
        <strain evidence="3 4">MRM 9.3</strain>
    </source>
</reference>
<dbReference type="AlphaFoldDB" id="A0A5N5RF95"/>
<protein>
    <submittedName>
        <fullName evidence="3">VWA domain-containing protein</fullName>
    </submittedName>
</protein>
<dbReference type="InterPro" id="IPR002035">
    <property type="entry name" value="VWF_A"/>
</dbReference>
<dbReference type="InterPro" id="IPR036465">
    <property type="entry name" value="vWFA_dom_sf"/>
</dbReference>
<sequence length="355" mass="37648">MEVASMTLAWWNTLVFAPALGWPLGGALAACMVGLAVFALVLHARRARSAQGTDETWPTAVRRALLCMTLALAVLTPGIETTTTSRAVNATDVVIAVDVTGSMAVSDASYGSADVMTRLDAARKAVKDITDSYPDASFSAMRFGASASTDVPLTPDAPAIGNWADTLQPESTSVSAGSSLDAPLDQLMLGLKAMRQAHPDDAIIVYIVTDGEQTSAASRRSFSTLRRYIDDGFTVGVGSSKGGRIPVIRDGTSGSRIQSGQWVQDPDTGQPGISRMNVRNLKDIADELGGAYLPADATHTLRDEASSKVSSAWQVSEGTKQRTRVNPVVWPLAIVMVVLLAWEIGSWIVVSRRLI</sequence>
<feature type="transmembrane region" description="Helical" evidence="1">
    <location>
        <begin position="328"/>
        <end position="350"/>
    </location>
</feature>
<keyword evidence="1" id="KW-0812">Transmembrane</keyword>
<dbReference type="SUPFAM" id="SSF53300">
    <property type="entry name" value="vWA-like"/>
    <property type="match status" value="1"/>
</dbReference>
<feature type="transmembrane region" description="Helical" evidence="1">
    <location>
        <begin position="20"/>
        <end position="42"/>
    </location>
</feature>
<dbReference type="Gene3D" id="3.40.50.410">
    <property type="entry name" value="von Willebrand factor, type A domain"/>
    <property type="match status" value="1"/>
</dbReference>
<evidence type="ECO:0000259" key="2">
    <source>
        <dbReference type="PROSITE" id="PS50234"/>
    </source>
</evidence>
<dbReference type="EMBL" id="RQSP01000033">
    <property type="protein sequence ID" value="KAB5605895.1"/>
    <property type="molecule type" value="Genomic_DNA"/>
</dbReference>
<organism evidence="3 4">
    <name type="scientific">Bifidobacterium jacchi</name>
    <dbReference type="NCBI Taxonomy" id="2490545"/>
    <lineage>
        <taxon>Bacteria</taxon>
        <taxon>Bacillati</taxon>
        <taxon>Actinomycetota</taxon>
        <taxon>Actinomycetes</taxon>
        <taxon>Bifidobacteriales</taxon>
        <taxon>Bifidobacteriaceae</taxon>
        <taxon>Bifidobacterium</taxon>
    </lineage>
</organism>
<dbReference type="PROSITE" id="PS50234">
    <property type="entry name" value="VWFA"/>
    <property type="match status" value="1"/>
</dbReference>